<dbReference type="STRING" id="1367422.A0A178ZHS8"/>
<proteinExistence type="predicted"/>
<dbReference type="GO" id="GO:0016405">
    <property type="term" value="F:CoA-ligase activity"/>
    <property type="evidence" value="ECO:0007669"/>
    <property type="project" value="TreeGrafter"/>
</dbReference>
<protein>
    <recommendedName>
        <fullName evidence="5">4-coumarate-CoA ligase</fullName>
    </recommendedName>
</protein>
<comment type="caution">
    <text evidence="3">The sequence shown here is derived from an EMBL/GenBank/DDBJ whole genome shotgun (WGS) entry which is preliminary data.</text>
</comment>
<dbReference type="GeneID" id="30010804"/>
<dbReference type="InterPro" id="IPR020845">
    <property type="entry name" value="AMP-binding_CS"/>
</dbReference>
<dbReference type="InterPro" id="IPR000873">
    <property type="entry name" value="AMP-dep_synth/lig_dom"/>
</dbReference>
<accession>A0A178ZHS8</accession>
<dbReference type="Pfam" id="PF13193">
    <property type="entry name" value="AMP-binding_C"/>
    <property type="match status" value="1"/>
</dbReference>
<evidence type="ECO:0000313" key="3">
    <source>
        <dbReference type="EMBL" id="OAP59338.1"/>
    </source>
</evidence>
<dbReference type="Gene3D" id="3.40.50.12780">
    <property type="entry name" value="N-terminal domain of ligase-like"/>
    <property type="match status" value="1"/>
</dbReference>
<dbReference type="AlphaFoldDB" id="A0A178ZHS8"/>
<dbReference type="EMBL" id="LVYI01000005">
    <property type="protein sequence ID" value="OAP59338.1"/>
    <property type="molecule type" value="Genomic_DNA"/>
</dbReference>
<dbReference type="PANTHER" id="PTHR24096:SF424">
    <property type="entry name" value="ACETYL-COA SYNTHETASE-LIKE PROTEIN-RELATED"/>
    <property type="match status" value="1"/>
</dbReference>
<gene>
    <name evidence="3" type="ORF">AYL99_06636</name>
</gene>
<evidence type="ECO:0000313" key="4">
    <source>
        <dbReference type="Proteomes" id="UP000078343"/>
    </source>
</evidence>
<feature type="domain" description="AMP-binding enzyme C-terminal" evidence="2">
    <location>
        <begin position="483"/>
        <end position="557"/>
    </location>
</feature>
<dbReference type="SUPFAM" id="SSF56801">
    <property type="entry name" value="Acetyl-CoA synthetase-like"/>
    <property type="match status" value="1"/>
</dbReference>
<evidence type="ECO:0008006" key="5">
    <source>
        <dbReference type="Google" id="ProtNLM"/>
    </source>
</evidence>
<dbReference type="PROSITE" id="PS00455">
    <property type="entry name" value="AMP_BINDING"/>
    <property type="match status" value="1"/>
</dbReference>
<evidence type="ECO:0000259" key="1">
    <source>
        <dbReference type="Pfam" id="PF00501"/>
    </source>
</evidence>
<dbReference type="PANTHER" id="PTHR24096">
    <property type="entry name" value="LONG-CHAIN-FATTY-ACID--COA LIGASE"/>
    <property type="match status" value="1"/>
</dbReference>
<sequence length="574" mass="63856">MFKSPYTIDIPLIDVNTFVFQSGSKSSREAAQYFDADIPAKCFSLAQAEIYSKRVALGLQQLGLRADERLLLYSNNRLFFPVVIWGTIAAECIFTAASPSASVSELAYQMRDSGASLLLTGPDGVDVARKAASEVGLPQDRILVFHDPDEDLSSHNLHGLVSWTNIWASEDAVRHWSWKRLTTLEEVDGKTAIINYSSGTTGLPKGVQISHYNLVSNSVQLLFKRALTGSTPRARARKERLDISGERWLAPLPMYHAYGQTYYGINAAVLGAKVFIMSKFNVTRYLQYLDAYRITYMTGVPTVIAMLCKQDAPERYNLKSIEQAVSGSAPLDPKLGKLLARLYFRPGVQVKQGWGMTECTCSATGFSPDEEDDGRSIGWLNPNCAAKIVPVDEELTTSTTPGQKTGELWVSGPNIMKGYWNKPEATAQTIVHEDGYRWLRTGDIGYCDDQGKLYIVDRLKASIQSANRKELIKIKGLQVSPTELELALLNHPKVTDAAVVGTMIDGEEYVRAFVVRKDDTLDAKELFEMIQKNFARHKWLTGGIYFIDAIPRTGSGKIMRRKLPQVTSTRPLKL</sequence>
<dbReference type="Pfam" id="PF00501">
    <property type="entry name" value="AMP-binding"/>
    <property type="match status" value="1"/>
</dbReference>
<dbReference type="InterPro" id="IPR042099">
    <property type="entry name" value="ANL_N_sf"/>
</dbReference>
<dbReference type="InterPro" id="IPR045851">
    <property type="entry name" value="AMP-bd_C_sf"/>
</dbReference>
<dbReference type="Gene3D" id="3.30.300.30">
    <property type="match status" value="1"/>
</dbReference>
<dbReference type="RefSeq" id="XP_018692705.1">
    <property type="nucleotide sequence ID" value="XM_018838145.1"/>
</dbReference>
<name>A0A178ZHS8_9EURO</name>
<dbReference type="InterPro" id="IPR025110">
    <property type="entry name" value="AMP-bd_C"/>
</dbReference>
<keyword evidence="4" id="KW-1185">Reference proteome</keyword>
<dbReference type="OrthoDB" id="6509636at2759"/>
<feature type="domain" description="AMP-dependent synthetase/ligase" evidence="1">
    <location>
        <begin position="44"/>
        <end position="420"/>
    </location>
</feature>
<evidence type="ECO:0000259" key="2">
    <source>
        <dbReference type="Pfam" id="PF13193"/>
    </source>
</evidence>
<organism evidence="3 4">
    <name type="scientific">Fonsecaea erecta</name>
    <dbReference type="NCBI Taxonomy" id="1367422"/>
    <lineage>
        <taxon>Eukaryota</taxon>
        <taxon>Fungi</taxon>
        <taxon>Dikarya</taxon>
        <taxon>Ascomycota</taxon>
        <taxon>Pezizomycotina</taxon>
        <taxon>Eurotiomycetes</taxon>
        <taxon>Chaetothyriomycetidae</taxon>
        <taxon>Chaetothyriales</taxon>
        <taxon>Herpotrichiellaceae</taxon>
        <taxon>Fonsecaea</taxon>
    </lineage>
</organism>
<dbReference type="Proteomes" id="UP000078343">
    <property type="component" value="Unassembled WGS sequence"/>
</dbReference>
<reference evidence="3 4" key="1">
    <citation type="submission" date="2016-04" db="EMBL/GenBank/DDBJ databases">
        <title>Draft genome of Fonsecaea erecta CBS 125763.</title>
        <authorList>
            <person name="Weiss V.A."/>
            <person name="Vicente V.A."/>
            <person name="Raittz R.T."/>
            <person name="Moreno L.F."/>
            <person name="De Souza E.M."/>
            <person name="Pedrosa F.O."/>
            <person name="Steffens M.B."/>
            <person name="Faoro H."/>
            <person name="Tadra-Sfeir M.Z."/>
            <person name="Najafzadeh M.J."/>
            <person name="Felipe M.S."/>
            <person name="Teixeira M."/>
            <person name="Sun J."/>
            <person name="Xi L."/>
            <person name="Gomes R."/>
            <person name="De Azevedo C.M."/>
            <person name="Salgado C.G."/>
            <person name="Da Silva M.B."/>
            <person name="Nascimento M.F."/>
            <person name="Queiroz-Telles F."/>
            <person name="Attili D.S."/>
            <person name="Gorbushina A."/>
        </authorList>
    </citation>
    <scope>NUCLEOTIDE SEQUENCE [LARGE SCALE GENOMIC DNA]</scope>
    <source>
        <strain evidence="3 4">CBS 125763</strain>
    </source>
</reference>